<dbReference type="AlphaFoldDB" id="A0A1Y0UZG2"/>
<organism evidence="1 2">
    <name type="scientific">Acetobacter ascendens</name>
    <dbReference type="NCBI Taxonomy" id="481146"/>
    <lineage>
        <taxon>Bacteria</taxon>
        <taxon>Pseudomonadati</taxon>
        <taxon>Pseudomonadota</taxon>
        <taxon>Alphaproteobacteria</taxon>
        <taxon>Acetobacterales</taxon>
        <taxon>Acetobacteraceae</taxon>
        <taxon>Acetobacter</taxon>
    </lineage>
</organism>
<name>A0A1Y0UZG2_9PROT</name>
<evidence type="ECO:0000313" key="1">
    <source>
        <dbReference type="EMBL" id="ARW11115.1"/>
    </source>
</evidence>
<protein>
    <submittedName>
        <fullName evidence="1">Uncharacterized protein</fullName>
    </submittedName>
</protein>
<evidence type="ECO:0000313" key="2">
    <source>
        <dbReference type="Proteomes" id="UP000195633"/>
    </source>
</evidence>
<reference evidence="1 2" key="1">
    <citation type="submission" date="2017-05" db="EMBL/GenBank/DDBJ databases">
        <title>Genome sequence of Acetobacter pasteurianus subsp. ascendens strain SRCM101447.</title>
        <authorList>
            <person name="Cho S.H."/>
        </authorList>
    </citation>
    <scope>NUCLEOTIDE SEQUENCE [LARGE SCALE GENOMIC DNA]</scope>
    <source>
        <strain evidence="1 2">SRCM101447</strain>
    </source>
</reference>
<dbReference type="Proteomes" id="UP000195633">
    <property type="component" value="Chromosome"/>
</dbReference>
<dbReference type="EMBL" id="CP021524">
    <property type="protein sequence ID" value="ARW11115.1"/>
    <property type="molecule type" value="Genomic_DNA"/>
</dbReference>
<proteinExistence type="predicted"/>
<accession>A0A1Y0UZG2</accession>
<sequence length="41" mass="4746">MAAHDLGMSWKSEIFSVSCVMECARVHEIYPHIRLADRQDI</sequence>
<gene>
    <name evidence="1" type="ORF">S101447_02057</name>
</gene>